<dbReference type="EMBL" id="JAWDEY010000036">
    <property type="protein sequence ID" value="KAK6587923.1"/>
    <property type="molecule type" value="Genomic_DNA"/>
</dbReference>
<reference evidence="1 2" key="1">
    <citation type="submission" date="2023-10" db="EMBL/GenBank/DDBJ databases">
        <title>Comparative genomics analysis reveals potential genetic determinants of host preference in Cryptosporidium xiaoi.</title>
        <authorList>
            <person name="Xiao L."/>
            <person name="Li J."/>
        </authorList>
    </citation>
    <scope>NUCLEOTIDE SEQUENCE [LARGE SCALE GENOMIC DNA]</scope>
    <source>
        <strain evidence="1 2">52996</strain>
    </source>
</reference>
<dbReference type="Gene3D" id="3.40.1000.30">
    <property type="match status" value="1"/>
</dbReference>
<evidence type="ECO:0008006" key="3">
    <source>
        <dbReference type="Google" id="ProtNLM"/>
    </source>
</evidence>
<organism evidence="1 2">
    <name type="scientific">Cryptosporidium xiaoi</name>
    <dbReference type="NCBI Taxonomy" id="659607"/>
    <lineage>
        <taxon>Eukaryota</taxon>
        <taxon>Sar</taxon>
        <taxon>Alveolata</taxon>
        <taxon>Apicomplexa</taxon>
        <taxon>Conoidasida</taxon>
        <taxon>Coccidia</taxon>
        <taxon>Eucoccidiorida</taxon>
        <taxon>Eimeriorina</taxon>
        <taxon>Cryptosporidiidae</taxon>
        <taxon>Cryptosporidium</taxon>
    </lineage>
</organism>
<proteinExistence type="predicted"/>
<protein>
    <recommendedName>
        <fullName evidence="3">PI31 proteasome regulator N-terminal domain-containing protein</fullName>
    </recommendedName>
</protein>
<gene>
    <name evidence="1" type="ORF">RS030_81333</name>
</gene>
<keyword evidence="2" id="KW-1185">Reference proteome</keyword>
<name>A0AAV9XTU1_9CRYT</name>
<comment type="caution">
    <text evidence="1">The sequence shown here is derived from an EMBL/GenBank/DDBJ whole genome shotgun (WGS) entry which is preliminary data.</text>
</comment>
<dbReference type="AlphaFoldDB" id="A0AAV9XTU1"/>
<dbReference type="Proteomes" id="UP001311799">
    <property type="component" value="Unassembled WGS sequence"/>
</dbReference>
<sequence>MNNSEVDKSSFWLPIILKLVKPSSPIDYIIVITHSLLLDKGFIPLANTCEYSSSDNKGDKLNSASIPRLRLPIRNLEDNFSLDLMPTNWKTKTNQFSLFYTKGDLPPEDDGVNHFANASIKASFESLEDSLILTISNYDEVNHLSKISFPIKKIYQFVDNVSLKRFFFSEISNWMGDKILKCRVRSNSNYCNELEEDSIRRSGPIFNKNNEASPFLGVNISGGAYFPDPLFDDKGIRGNLVGPNSAIFKGISGNVKPKFIPTSSIPGMKTTPDNDIYLPPGNRDFQGFY</sequence>
<evidence type="ECO:0000313" key="2">
    <source>
        <dbReference type="Proteomes" id="UP001311799"/>
    </source>
</evidence>
<evidence type="ECO:0000313" key="1">
    <source>
        <dbReference type="EMBL" id="KAK6587923.1"/>
    </source>
</evidence>
<accession>A0AAV9XTU1</accession>